<proteinExistence type="predicted"/>
<evidence type="ECO:0000256" key="2">
    <source>
        <dbReference type="ARBA" id="ARBA00022679"/>
    </source>
</evidence>
<evidence type="ECO:0000256" key="1">
    <source>
        <dbReference type="ARBA" id="ARBA00022603"/>
    </source>
</evidence>
<accession>A0A4R5BF97</accession>
<dbReference type="SUPFAM" id="SSF53335">
    <property type="entry name" value="S-adenosyl-L-methionine-dependent methyltransferases"/>
    <property type="match status" value="1"/>
</dbReference>
<dbReference type="CDD" id="cd02440">
    <property type="entry name" value="AdoMet_MTases"/>
    <property type="match status" value="1"/>
</dbReference>
<dbReference type="RefSeq" id="WP_132197007.1">
    <property type="nucleotide sequence ID" value="NZ_SMKY01000040.1"/>
</dbReference>
<dbReference type="InterPro" id="IPR029063">
    <property type="entry name" value="SAM-dependent_MTases_sf"/>
</dbReference>
<evidence type="ECO:0000313" key="4">
    <source>
        <dbReference type="EMBL" id="TDD85011.1"/>
    </source>
</evidence>
<keyword evidence="1 4" id="KW-0489">Methyltransferase</keyword>
<keyword evidence="2 4" id="KW-0808">Transferase</keyword>
<dbReference type="Pfam" id="PF13649">
    <property type="entry name" value="Methyltransf_25"/>
    <property type="match status" value="1"/>
</dbReference>
<dbReference type="Proteomes" id="UP000295578">
    <property type="component" value="Unassembled WGS sequence"/>
</dbReference>
<organism evidence="4 5">
    <name type="scientific">Actinomadura darangshiensis</name>
    <dbReference type="NCBI Taxonomy" id="705336"/>
    <lineage>
        <taxon>Bacteria</taxon>
        <taxon>Bacillati</taxon>
        <taxon>Actinomycetota</taxon>
        <taxon>Actinomycetes</taxon>
        <taxon>Streptosporangiales</taxon>
        <taxon>Thermomonosporaceae</taxon>
        <taxon>Actinomadura</taxon>
    </lineage>
</organism>
<evidence type="ECO:0000259" key="3">
    <source>
        <dbReference type="Pfam" id="PF13649"/>
    </source>
</evidence>
<reference evidence="4 5" key="1">
    <citation type="submission" date="2019-03" db="EMBL/GenBank/DDBJ databases">
        <title>Draft genome sequences of novel Actinobacteria.</title>
        <authorList>
            <person name="Sahin N."/>
            <person name="Ay H."/>
            <person name="Saygin H."/>
        </authorList>
    </citation>
    <scope>NUCLEOTIDE SEQUENCE [LARGE SCALE GENOMIC DNA]</scope>
    <source>
        <strain evidence="4 5">DSM 45941</strain>
    </source>
</reference>
<dbReference type="Gene3D" id="3.40.50.150">
    <property type="entry name" value="Vaccinia Virus protein VP39"/>
    <property type="match status" value="1"/>
</dbReference>
<gene>
    <name evidence="4" type="ORF">E1293_12065</name>
</gene>
<dbReference type="AlphaFoldDB" id="A0A4R5BF97"/>
<comment type="caution">
    <text evidence="4">The sequence shown here is derived from an EMBL/GenBank/DDBJ whole genome shotgun (WGS) entry which is preliminary data.</text>
</comment>
<protein>
    <submittedName>
        <fullName evidence="4">Class I SAM-dependent methyltransferase</fullName>
    </submittedName>
</protein>
<dbReference type="InterPro" id="IPR041698">
    <property type="entry name" value="Methyltransf_25"/>
</dbReference>
<dbReference type="PANTHER" id="PTHR43861">
    <property type="entry name" value="TRANS-ACONITATE 2-METHYLTRANSFERASE-RELATED"/>
    <property type="match status" value="1"/>
</dbReference>
<feature type="domain" description="Methyltransferase" evidence="3">
    <location>
        <begin position="47"/>
        <end position="137"/>
    </location>
</feature>
<dbReference type="PANTHER" id="PTHR43861:SF1">
    <property type="entry name" value="TRANS-ACONITATE 2-METHYLTRANSFERASE"/>
    <property type="match status" value="1"/>
</dbReference>
<sequence length="204" mass="21978">MTDTATRTAYDAVATLYADMFRDVLDGLPLDRGMITGFAELVPPGPVADLGCGPGHLTAVLHSLGLDASGLDLSPAMIARARADHPHLRFDEGTMTALDVPDGGLAGILAWYSFIHMEPADLPAVLAEFHRVLAPGGHLLLAFQSTDGTETEAFDHKVALAYRWPIDALADLTRRAGLTEVARFLRRPTEIERFPAGNLLVRKP</sequence>
<dbReference type="OrthoDB" id="9805171at2"/>
<dbReference type="GO" id="GO:0032259">
    <property type="term" value="P:methylation"/>
    <property type="evidence" value="ECO:0007669"/>
    <property type="project" value="UniProtKB-KW"/>
</dbReference>
<dbReference type="EMBL" id="SMKY01000040">
    <property type="protein sequence ID" value="TDD85011.1"/>
    <property type="molecule type" value="Genomic_DNA"/>
</dbReference>
<evidence type="ECO:0000313" key="5">
    <source>
        <dbReference type="Proteomes" id="UP000295578"/>
    </source>
</evidence>
<name>A0A4R5BF97_9ACTN</name>
<keyword evidence="5" id="KW-1185">Reference proteome</keyword>
<dbReference type="GO" id="GO:0008168">
    <property type="term" value="F:methyltransferase activity"/>
    <property type="evidence" value="ECO:0007669"/>
    <property type="project" value="UniProtKB-KW"/>
</dbReference>